<sequence>MLKDEGTLEIKKVYPYKRPPTYNAVSLVLSLYDPLLKSILGIVWCSNYHLRLRRSTTCTKSYDCTSTAPCCRDANNHTLTDQEQHFAPVLGGSSGTCSSVLGKKGDVCDSSCGCEPGYKCYRPMSGMCCPPMRCYNATWVEQQQHYWANCHPPTCYYPP</sequence>
<dbReference type="Proteomes" id="UP000683360">
    <property type="component" value="Unassembled WGS sequence"/>
</dbReference>
<keyword evidence="2" id="KW-1185">Reference proteome</keyword>
<proteinExistence type="predicted"/>
<organism evidence="1 2">
    <name type="scientific">Mytilus edulis</name>
    <name type="common">Blue mussel</name>
    <dbReference type="NCBI Taxonomy" id="6550"/>
    <lineage>
        <taxon>Eukaryota</taxon>
        <taxon>Metazoa</taxon>
        <taxon>Spiralia</taxon>
        <taxon>Lophotrochozoa</taxon>
        <taxon>Mollusca</taxon>
        <taxon>Bivalvia</taxon>
        <taxon>Autobranchia</taxon>
        <taxon>Pteriomorphia</taxon>
        <taxon>Mytilida</taxon>
        <taxon>Mytiloidea</taxon>
        <taxon>Mytilidae</taxon>
        <taxon>Mytilinae</taxon>
        <taxon>Mytilus</taxon>
    </lineage>
</organism>
<protein>
    <submittedName>
        <fullName evidence="1">Uncharacterized protein</fullName>
    </submittedName>
</protein>
<reference evidence="1" key="1">
    <citation type="submission" date="2021-03" db="EMBL/GenBank/DDBJ databases">
        <authorList>
            <person name="Bekaert M."/>
        </authorList>
    </citation>
    <scope>NUCLEOTIDE SEQUENCE</scope>
</reference>
<dbReference type="OrthoDB" id="6137666at2759"/>
<comment type="caution">
    <text evidence="1">The sequence shown here is derived from an EMBL/GenBank/DDBJ whole genome shotgun (WGS) entry which is preliminary data.</text>
</comment>
<accession>A0A8S3RIH9</accession>
<dbReference type="EMBL" id="CAJPWZ010001094">
    <property type="protein sequence ID" value="CAG2207870.1"/>
    <property type="molecule type" value="Genomic_DNA"/>
</dbReference>
<dbReference type="AlphaFoldDB" id="A0A8S3RIH9"/>
<evidence type="ECO:0000313" key="2">
    <source>
        <dbReference type="Proteomes" id="UP000683360"/>
    </source>
</evidence>
<gene>
    <name evidence="1" type="ORF">MEDL_22105</name>
</gene>
<name>A0A8S3RIH9_MYTED</name>
<evidence type="ECO:0000313" key="1">
    <source>
        <dbReference type="EMBL" id="CAG2207870.1"/>
    </source>
</evidence>